<dbReference type="EMBL" id="JAWRVI010000033">
    <property type="protein sequence ID" value="KAK4087247.1"/>
    <property type="molecule type" value="Genomic_DNA"/>
</dbReference>
<gene>
    <name evidence="2" type="ORF">Purlil1_8322</name>
</gene>
<dbReference type="Proteomes" id="UP001287286">
    <property type="component" value="Unassembled WGS sequence"/>
</dbReference>
<comment type="caution">
    <text evidence="2">The sequence shown here is derived from an EMBL/GenBank/DDBJ whole genome shotgun (WGS) entry which is preliminary data.</text>
</comment>
<sequence length="379" mass="41052">MQVASAACPCTVESTRNAAAGEGETSVPSGPARVEHLLTKPQRLRTVRQVQSCRAIRARILRMRLTAASEEDGTQPIVSSLLPALGFSGAPRTPAPPPETRGFRAVLTGTTTQGKVPCWAAAGGGRRPAKLVSAGPVMWTAHWQLRRLILPRERQRIFTIPRNPVGVAMFLRHANHDPARPWAWRDEARGTAGLDQSVRPPRLSPVDISLETTPEYLPGHWPSSGSRGQRATARSRTLLVVILSGALWLDAVSRQMIKLLADRATLDVVLQGGWYVHRHVQDSFGHGVTCRTDGQVRKTAVASYHFGQHQEPQDHSVVSAYQGRRDAASTYPGACIQAIGSIRLEGELGSFAEHRCGRPADGAEGLQTAQDAAEAPELE</sequence>
<evidence type="ECO:0000313" key="3">
    <source>
        <dbReference type="Proteomes" id="UP001287286"/>
    </source>
</evidence>
<keyword evidence="3" id="KW-1185">Reference proteome</keyword>
<protein>
    <submittedName>
        <fullName evidence="2">Uncharacterized protein</fullName>
    </submittedName>
</protein>
<reference evidence="2 3" key="1">
    <citation type="journal article" date="2024" name="Microbiol. Resour. Announc.">
        <title>Genome annotations for the ascomycete fungi Trichoderma harzianum, Trichoderma aggressivum, and Purpureocillium lilacinum.</title>
        <authorList>
            <person name="Beijen E.P.W."/>
            <person name="Ohm R.A."/>
        </authorList>
    </citation>
    <scope>NUCLEOTIDE SEQUENCE [LARGE SCALE GENOMIC DNA]</scope>
    <source>
        <strain evidence="2 3">CBS 150709</strain>
    </source>
</reference>
<evidence type="ECO:0000256" key="1">
    <source>
        <dbReference type="SAM" id="MobiDB-lite"/>
    </source>
</evidence>
<evidence type="ECO:0000313" key="2">
    <source>
        <dbReference type="EMBL" id="KAK4087247.1"/>
    </source>
</evidence>
<feature type="region of interest" description="Disordered" evidence="1">
    <location>
        <begin position="355"/>
        <end position="379"/>
    </location>
</feature>
<name>A0ABR0BTC7_PURLI</name>
<organism evidence="2 3">
    <name type="scientific">Purpureocillium lilacinum</name>
    <name type="common">Paecilomyces lilacinus</name>
    <dbReference type="NCBI Taxonomy" id="33203"/>
    <lineage>
        <taxon>Eukaryota</taxon>
        <taxon>Fungi</taxon>
        <taxon>Dikarya</taxon>
        <taxon>Ascomycota</taxon>
        <taxon>Pezizomycotina</taxon>
        <taxon>Sordariomycetes</taxon>
        <taxon>Hypocreomycetidae</taxon>
        <taxon>Hypocreales</taxon>
        <taxon>Ophiocordycipitaceae</taxon>
        <taxon>Purpureocillium</taxon>
    </lineage>
</organism>
<proteinExistence type="predicted"/>
<accession>A0ABR0BTC7</accession>